<evidence type="ECO:0000313" key="2">
    <source>
        <dbReference type="Proteomes" id="UP000786875"/>
    </source>
</evidence>
<evidence type="ECO:0000313" key="1">
    <source>
        <dbReference type="EMBL" id="MBT0728003.1"/>
    </source>
</evidence>
<organism evidence="1 2">
    <name type="scientific">Rosenbergiella australiborealis</name>
    <dbReference type="NCBI Taxonomy" id="1544696"/>
    <lineage>
        <taxon>Bacteria</taxon>
        <taxon>Pseudomonadati</taxon>
        <taxon>Pseudomonadota</taxon>
        <taxon>Gammaproteobacteria</taxon>
        <taxon>Enterobacterales</taxon>
        <taxon>Erwiniaceae</taxon>
        <taxon>Rosenbergiella</taxon>
    </lineage>
</organism>
<protein>
    <recommendedName>
        <fullName evidence="3">Glycosyltransferase (GlcNAc)</fullName>
    </recommendedName>
</protein>
<dbReference type="RefSeq" id="WP_214215166.1">
    <property type="nucleotide sequence ID" value="NZ_JABBFO010000011.1"/>
</dbReference>
<dbReference type="InterPro" id="IPR029044">
    <property type="entry name" value="Nucleotide-diphossugar_trans"/>
</dbReference>
<evidence type="ECO:0008006" key="3">
    <source>
        <dbReference type="Google" id="ProtNLM"/>
    </source>
</evidence>
<dbReference type="InterPro" id="IPR021067">
    <property type="entry name" value="Glycosyltransferase"/>
</dbReference>
<name>A0ABS5T6L1_9GAMM</name>
<gene>
    <name evidence="1" type="ORF">HGT73_11570</name>
</gene>
<keyword evidence="2" id="KW-1185">Reference proteome</keyword>
<comment type="caution">
    <text evidence="1">The sequence shown here is derived from an EMBL/GenBank/DDBJ whole genome shotgun (WGS) entry which is preliminary data.</text>
</comment>
<accession>A0ABS5T6L1</accession>
<dbReference type="Proteomes" id="UP000786875">
    <property type="component" value="Unassembled WGS sequence"/>
</dbReference>
<dbReference type="Pfam" id="PF11397">
    <property type="entry name" value="GlcNAc"/>
    <property type="match status" value="2"/>
</dbReference>
<dbReference type="PANTHER" id="PTHR34496">
    <property type="entry name" value="GLCNAC TRANSFERASE-RELATED"/>
    <property type="match status" value="1"/>
</dbReference>
<dbReference type="EMBL" id="JABBFO010000011">
    <property type="protein sequence ID" value="MBT0728003.1"/>
    <property type="molecule type" value="Genomic_DNA"/>
</dbReference>
<dbReference type="Gene3D" id="3.90.550.10">
    <property type="entry name" value="Spore Coat Polysaccharide Biosynthesis Protein SpsA, Chain A"/>
    <property type="match status" value="1"/>
</dbReference>
<proteinExistence type="predicted"/>
<reference evidence="1 2" key="1">
    <citation type="submission" date="2020-04" db="EMBL/GenBank/DDBJ databases">
        <title>Genome sequencing of Rosenbergiella species.</title>
        <authorList>
            <person name="Alvarez-Perez S."/>
            <person name="Lievens B."/>
        </authorList>
    </citation>
    <scope>NUCLEOTIDE SEQUENCE [LARGE SCALE GENOMIC DNA]</scope>
    <source>
        <strain evidence="1 2">CdVSA20.1</strain>
    </source>
</reference>
<dbReference type="PANTHER" id="PTHR34496:SF10">
    <property type="entry name" value="GLCNAC TRANSFERASE"/>
    <property type="match status" value="1"/>
</dbReference>
<sequence length="447" mass="50381">MDKTLFINIASYRDHELWSTVESLLATASAPDKLHIAICWQDDNDLSAIQQKGWVPVPVSSLAGFPVYRLDGSAALIELIALPYQHAQGVGFARALCDQLYRDEQWFLQIDAHSLFAKDWDARLINTLTGLSQQSAKPLISGYPPSYHVTEAGEIHYGQDVGRVTFNRFTAEKLPTLTSQKLCASQPVKGSFVAAGFIFTQGAFVKEVGNDPTLFFEGEEITLSLRAYSWGYDVFHIPDRLLWHHYTRPTSPKIWEDHSPGAQERGEISVCWLQREAQSQRRVKALLGLVPPSPTDKAAKALGPTRARRQFEYQCGLNFSLASCYAECLAPSFDCDFLPPRDEEEWVNWHRHYYSKPLNLGALLGMPAAHVLPDKLILHLYAQNNTRLAYREFTRAQLGATHIEVSGWSTPNCPPAFLRLASWWQDSGWGNVIQQPWSEDEGPYCLL</sequence>
<dbReference type="SUPFAM" id="SSF53448">
    <property type="entry name" value="Nucleotide-diphospho-sugar transferases"/>
    <property type="match status" value="1"/>
</dbReference>